<dbReference type="InterPro" id="IPR002477">
    <property type="entry name" value="Peptidoglycan-bd-like"/>
</dbReference>
<dbReference type="GO" id="GO:0071555">
    <property type="term" value="P:cell wall organization"/>
    <property type="evidence" value="ECO:0007669"/>
    <property type="project" value="UniProtKB-KW"/>
</dbReference>
<evidence type="ECO:0000256" key="3">
    <source>
        <dbReference type="ARBA" id="ARBA00011901"/>
    </source>
</evidence>
<proteinExistence type="inferred from homology"/>
<comment type="similarity">
    <text evidence="2">Belongs to the N-acetylmuramoyl-L-alanine amidase 2 family.</text>
</comment>
<keyword evidence="4" id="KW-0378">Hydrolase</keyword>
<dbReference type="InterPro" id="IPR002502">
    <property type="entry name" value="Amidase_domain"/>
</dbReference>
<dbReference type="EC" id="3.5.1.28" evidence="3"/>
<evidence type="ECO:0000256" key="2">
    <source>
        <dbReference type="ARBA" id="ARBA00007553"/>
    </source>
</evidence>
<dbReference type="SUPFAM" id="SSF55846">
    <property type="entry name" value="N-acetylmuramoyl-L-alanine amidase-like"/>
    <property type="match status" value="1"/>
</dbReference>
<dbReference type="Gene3D" id="1.10.101.10">
    <property type="entry name" value="PGBD-like superfamily/PGBD"/>
    <property type="match status" value="1"/>
</dbReference>
<evidence type="ECO:0000256" key="5">
    <source>
        <dbReference type="ARBA" id="ARBA00023316"/>
    </source>
</evidence>
<dbReference type="FunFam" id="3.40.80.10:FF:000003">
    <property type="entry name" value="N-acetylmuramoyl-L-alanine amidase"/>
    <property type="match status" value="1"/>
</dbReference>
<dbReference type="GO" id="GO:0009253">
    <property type="term" value="P:peptidoglycan catabolic process"/>
    <property type="evidence" value="ECO:0007669"/>
    <property type="project" value="InterPro"/>
</dbReference>
<sequence>NSRVRYIVLHFTTENFSESLKTLTQASDRPVSSHYLIPSPNDATYPRKKLMPYQLVAETQRAWHAGKSYWQGEKSLNDSSVGIEIVNTSFCTAAIGVKSQDDDNLPDLQDCRFKAYPKVQIELVVKLLKGILARHTDIATVNIVGHSDIAPDRKVDPGPLFPWEKLHNVGIGPWPDPPTTLTYQKQFESIPPPLALLQKALKTYGYLINVTGRNDSQSRLAVRAFQFHFRQHKPSGLFDAESAAILFALIERYRNELLRDLLLEYGWLPA</sequence>
<protein>
    <recommendedName>
        <fullName evidence="3">N-acetylmuramoyl-L-alanine amidase</fullName>
        <ecNumber evidence="3">3.5.1.28</ecNumber>
    </recommendedName>
</protein>
<evidence type="ECO:0000256" key="1">
    <source>
        <dbReference type="ARBA" id="ARBA00001561"/>
    </source>
</evidence>
<reference evidence="7" key="1">
    <citation type="submission" date="2018-05" db="EMBL/GenBank/DDBJ databases">
        <authorList>
            <person name="Lanie J.A."/>
            <person name="Ng W.-L."/>
            <person name="Kazmierczak K.M."/>
            <person name="Andrzejewski T.M."/>
            <person name="Davidsen T.M."/>
            <person name="Wayne K.J."/>
            <person name="Tettelin H."/>
            <person name="Glass J.I."/>
            <person name="Rusch D."/>
            <person name="Podicherti R."/>
            <person name="Tsui H.-C.T."/>
            <person name="Winkler M.E."/>
        </authorList>
    </citation>
    <scope>NUCLEOTIDE SEQUENCE</scope>
</reference>
<dbReference type="EMBL" id="UINC01071528">
    <property type="protein sequence ID" value="SVC06493.1"/>
    <property type="molecule type" value="Genomic_DNA"/>
</dbReference>
<dbReference type="GO" id="GO:0019867">
    <property type="term" value="C:outer membrane"/>
    <property type="evidence" value="ECO:0007669"/>
    <property type="project" value="TreeGrafter"/>
</dbReference>
<dbReference type="PANTHER" id="PTHR30417:SF1">
    <property type="entry name" value="N-ACETYLMURAMOYL-L-ALANINE AMIDASE AMID"/>
    <property type="match status" value="1"/>
</dbReference>
<dbReference type="InterPro" id="IPR051206">
    <property type="entry name" value="NAMLAA_amidase_2"/>
</dbReference>
<evidence type="ECO:0000259" key="6">
    <source>
        <dbReference type="SMART" id="SM00644"/>
    </source>
</evidence>
<accession>A0A382J605</accession>
<comment type="catalytic activity">
    <reaction evidence="1">
        <text>Hydrolyzes the link between N-acetylmuramoyl residues and L-amino acid residues in certain cell-wall glycopeptides.</text>
        <dbReference type="EC" id="3.5.1.28"/>
    </reaction>
</comment>
<dbReference type="SMART" id="SM00644">
    <property type="entry name" value="Ami_2"/>
    <property type="match status" value="1"/>
</dbReference>
<dbReference type="PANTHER" id="PTHR30417">
    <property type="entry name" value="N-ACETYLMURAMOYL-L-ALANINE AMIDASE AMID"/>
    <property type="match status" value="1"/>
</dbReference>
<dbReference type="SUPFAM" id="SSF47090">
    <property type="entry name" value="PGBD-like"/>
    <property type="match status" value="1"/>
</dbReference>
<dbReference type="CDD" id="cd06583">
    <property type="entry name" value="PGRP"/>
    <property type="match status" value="1"/>
</dbReference>
<dbReference type="AlphaFoldDB" id="A0A382J605"/>
<dbReference type="GO" id="GO:0008745">
    <property type="term" value="F:N-acetylmuramoyl-L-alanine amidase activity"/>
    <property type="evidence" value="ECO:0007669"/>
    <property type="project" value="UniProtKB-EC"/>
</dbReference>
<evidence type="ECO:0000313" key="7">
    <source>
        <dbReference type="EMBL" id="SVC06493.1"/>
    </source>
</evidence>
<feature type="domain" description="N-acetylmuramoyl-L-alanine amidase" evidence="6">
    <location>
        <begin position="1"/>
        <end position="158"/>
    </location>
</feature>
<dbReference type="GO" id="GO:0009254">
    <property type="term" value="P:peptidoglycan turnover"/>
    <property type="evidence" value="ECO:0007669"/>
    <property type="project" value="TreeGrafter"/>
</dbReference>
<name>A0A382J605_9ZZZZ</name>
<dbReference type="InterPro" id="IPR036505">
    <property type="entry name" value="Amidase/PGRP_sf"/>
</dbReference>
<evidence type="ECO:0000256" key="4">
    <source>
        <dbReference type="ARBA" id="ARBA00022801"/>
    </source>
</evidence>
<dbReference type="Gene3D" id="3.40.80.10">
    <property type="entry name" value="Peptidoglycan recognition protein-like"/>
    <property type="match status" value="1"/>
</dbReference>
<dbReference type="InterPro" id="IPR036365">
    <property type="entry name" value="PGBD-like_sf"/>
</dbReference>
<dbReference type="Pfam" id="PF01510">
    <property type="entry name" value="Amidase_2"/>
    <property type="match status" value="1"/>
</dbReference>
<gene>
    <name evidence="7" type="ORF">METZ01_LOCUS259347</name>
</gene>
<feature type="non-terminal residue" evidence="7">
    <location>
        <position position="1"/>
    </location>
</feature>
<dbReference type="Pfam" id="PF01471">
    <property type="entry name" value="PG_binding_1"/>
    <property type="match status" value="1"/>
</dbReference>
<organism evidence="7">
    <name type="scientific">marine metagenome</name>
    <dbReference type="NCBI Taxonomy" id="408172"/>
    <lineage>
        <taxon>unclassified sequences</taxon>
        <taxon>metagenomes</taxon>
        <taxon>ecological metagenomes</taxon>
    </lineage>
</organism>
<dbReference type="InterPro" id="IPR036366">
    <property type="entry name" value="PGBDSf"/>
</dbReference>
<keyword evidence="5" id="KW-0961">Cell wall biogenesis/degradation</keyword>